<evidence type="ECO:0000256" key="2">
    <source>
        <dbReference type="ARBA" id="ARBA00009870"/>
    </source>
</evidence>
<gene>
    <name evidence="7" type="ORF">M5K25_025163</name>
</gene>
<reference evidence="7 8" key="1">
    <citation type="journal article" date="2024" name="Plant Biotechnol. J.">
        <title>Dendrobium thyrsiflorum genome and its molecular insights into genes involved in important horticultural traits.</title>
        <authorList>
            <person name="Chen B."/>
            <person name="Wang J.Y."/>
            <person name="Zheng P.J."/>
            <person name="Li K.L."/>
            <person name="Liang Y.M."/>
            <person name="Chen X.F."/>
            <person name="Zhang C."/>
            <person name="Zhao X."/>
            <person name="He X."/>
            <person name="Zhang G.Q."/>
            <person name="Liu Z.J."/>
            <person name="Xu Q."/>
        </authorList>
    </citation>
    <scope>NUCLEOTIDE SEQUENCE [LARGE SCALE GENOMIC DNA]</scope>
    <source>
        <strain evidence="7">GZMU011</strain>
    </source>
</reference>
<dbReference type="InterPro" id="IPR006910">
    <property type="entry name" value="Rad21_Rec8_N"/>
</dbReference>
<name>A0ABD0U3X2_DENTH</name>
<evidence type="ECO:0000259" key="6">
    <source>
        <dbReference type="Pfam" id="PF04825"/>
    </source>
</evidence>
<dbReference type="InterPro" id="IPR023093">
    <property type="entry name" value="ScpA-like_C"/>
</dbReference>
<comment type="caution">
    <text evidence="7">The sequence shown here is derived from an EMBL/GenBank/DDBJ whole genome shotgun (WGS) entry which is preliminary data.</text>
</comment>
<dbReference type="InterPro" id="IPR036390">
    <property type="entry name" value="WH_DNA-bd_sf"/>
</dbReference>
<evidence type="ECO:0000256" key="3">
    <source>
        <dbReference type="ARBA" id="ARBA00023242"/>
    </source>
</evidence>
<dbReference type="SUPFAM" id="SSF46785">
    <property type="entry name" value="Winged helix' DNA-binding domain"/>
    <property type="match status" value="1"/>
</dbReference>
<dbReference type="InterPro" id="IPR039781">
    <property type="entry name" value="Rad21/Rec8-like"/>
</dbReference>
<evidence type="ECO:0000313" key="7">
    <source>
        <dbReference type="EMBL" id="KAL0906650.1"/>
    </source>
</evidence>
<evidence type="ECO:0000313" key="8">
    <source>
        <dbReference type="Proteomes" id="UP001552299"/>
    </source>
</evidence>
<dbReference type="Pfam" id="PF04825">
    <property type="entry name" value="Rad21_Rec8_N"/>
    <property type="match status" value="1"/>
</dbReference>
<dbReference type="GO" id="GO:0005634">
    <property type="term" value="C:nucleus"/>
    <property type="evidence" value="ECO:0007669"/>
    <property type="project" value="UniProtKB-SubCell"/>
</dbReference>
<dbReference type="InterPro" id="IPR006909">
    <property type="entry name" value="Rad21/Rec8_C_eu"/>
</dbReference>
<evidence type="ECO:0008006" key="9">
    <source>
        <dbReference type="Google" id="ProtNLM"/>
    </source>
</evidence>
<dbReference type="PANTHER" id="PTHR12585:SF73">
    <property type="entry name" value="SISTER CHROMATID COHESION 1 PROTEIN 2"/>
    <property type="match status" value="1"/>
</dbReference>
<dbReference type="Gene3D" id="1.10.10.580">
    <property type="entry name" value="Structural maintenance of chromosome 1. Chain E"/>
    <property type="match status" value="1"/>
</dbReference>
<proteinExistence type="inferred from homology"/>
<feature type="domain" description="Rad21/Rec8-like protein C-terminal eukaryotic" evidence="5">
    <location>
        <begin position="761"/>
        <end position="809"/>
    </location>
</feature>
<evidence type="ECO:0000259" key="5">
    <source>
        <dbReference type="Pfam" id="PF04824"/>
    </source>
</evidence>
<comment type="similarity">
    <text evidence="2">Belongs to the rad21 family.</text>
</comment>
<evidence type="ECO:0000256" key="4">
    <source>
        <dbReference type="SAM" id="MobiDB-lite"/>
    </source>
</evidence>
<evidence type="ECO:0000256" key="1">
    <source>
        <dbReference type="ARBA" id="ARBA00004123"/>
    </source>
</evidence>
<protein>
    <recommendedName>
        <fullName evidence="9">Sister chromatid cohesion 1 protein 2</fullName>
    </recommendedName>
</protein>
<comment type="subcellular location">
    <subcellularLocation>
        <location evidence="1">Nucleus</location>
    </subcellularLocation>
</comment>
<feature type="region of interest" description="Disordered" evidence="4">
    <location>
        <begin position="473"/>
        <end position="510"/>
    </location>
</feature>
<dbReference type="Pfam" id="PF04824">
    <property type="entry name" value="Rad21_Rec8"/>
    <property type="match status" value="1"/>
</dbReference>
<dbReference type="EMBL" id="JANQDX010000018">
    <property type="protein sequence ID" value="KAL0906650.1"/>
    <property type="molecule type" value="Genomic_DNA"/>
</dbReference>
<feature type="compositionally biased region" description="Basic and acidic residues" evidence="4">
    <location>
        <begin position="478"/>
        <end position="489"/>
    </location>
</feature>
<organism evidence="7 8">
    <name type="scientific">Dendrobium thyrsiflorum</name>
    <name type="common">Pinecone-like raceme dendrobium</name>
    <name type="synonym">Orchid</name>
    <dbReference type="NCBI Taxonomy" id="117978"/>
    <lineage>
        <taxon>Eukaryota</taxon>
        <taxon>Viridiplantae</taxon>
        <taxon>Streptophyta</taxon>
        <taxon>Embryophyta</taxon>
        <taxon>Tracheophyta</taxon>
        <taxon>Spermatophyta</taxon>
        <taxon>Magnoliopsida</taxon>
        <taxon>Liliopsida</taxon>
        <taxon>Asparagales</taxon>
        <taxon>Orchidaceae</taxon>
        <taxon>Epidendroideae</taxon>
        <taxon>Malaxideae</taxon>
        <taxon>Dendrobiinae</taxon>
        <taxon>Dendrobium</taxon>
    </lineage>
</organism>
<keyword evidence="8" id="KW-1185">Reference proteome</keyword>
<feature type="domain" description="Rad21/Rec8-like protein N-terminal" evidence="6">
    <location>
        <begin position="1"/>
        <end position="97"/>
    </location>
</feature>
<dbReference type="AlphaFoldDB" id="A0ABD0U3X2"/>
<keyword evidence="3" id="KW-0539">Nucleus</keyword>
<sequence>MFYSLSLLSRKGPLGTIWIAAYCFKKLKRGQIDSTDISSTVDKIMPEIQISHRVLAQLLLGIVKIFSKKVDFLYDACNEALNQMRKSLPSTQVAQNKASARPRKRVRGNKEVTSAIDHIAKTLKEHASEQQIETMLASYQEVTVTLPERFELDSFDFGILDDGDNGESHQHPTPLGRIFQSGHRTQACVRIAALLQKGSKKAAKWQQKHSSCSFAVLLLLFCCSFTALYKYSAKGQYIFIFGCIKHQKRSKRAAAALLLSFRCSFAVLLQKRSKSGRKLASGVRIEKFADSVLPSSMMDVDLEFSDAQLNSSNFASVQKSLEKLHYGGEIEKRLSGNEPLQDEIQENHVPLNHEQTGSSIEDEILPSEEQRNITEIINLQGEKTSGIRNVDPELSETHNSGSFTRVQKSLEEFHYGENVEKLACLSESDSLHDAIPESHIPVNHEQAMPPIGDNILPVEEQIKLKETINLQEELTSESGKDNSISEEHPNALPLDKQKPSISGTASPKFMLPTPAIKESSRVLRKRKKKYDEGIILSNEVMRQSIHDASDLLCKRRKLPHTYLDIWKFWRFSNSCQISSPAQEKLPQKTLQQLSKKSADGFIDSTNVKDGMPDESSNTEIETEGLMQKMDEMPEGSMPNLDRMSHYLPKESTVGHIDQTNMQDSMPHINTERETEVLMQKLNKTCLTTPKSLDPTANSLENVSKEFISPDSSDYQLEITELCFLGDDIDKQDNGWSPSTRAAAQYLYNRFLRLREQKQDMALSLAQILEGKTRATCARFIYEALTLKTYGCIGVRQNIPYGDVSISATPVLESFLKVSM</sequence>
<dbReference type="CDD" id="cd21793">
    <property type="entry name" value="Rad21_Rec8_M_AtSYN1-like"/>
    <property type="match status" value="1"/>
</dbReference>
<accession>A0ABD0U3X2</accession>
<dbReference type="PANTHER" id="PTHR12585">
    <property type="entry name" value="SCC1 / RAD21 FAMILY MEMBER"/>
    <property type="match status" value="1"/>
</dbReference>
<dbReference type="Proteomes" id="UP001552299">
    <property type="component" value="Unassembled WGS sequence"/>
</dbReference>